<dbReference type="RefSeq" id="WP_377285140.1">
    <property type="nucleotide sequence ID" value="NZ_JBHSBM010000008.1"/>
</dbReference>
<evidence type="ECO:0000259" key="6">
    <source>
        <dbReference type="PROSITE" id="PS51387"/>
    </source>
</evidence>
<dbReference type="InterPro" id="IPR050416">
    <property type="entry name" value="FAD-linked_Oxidoreductase"/>
</dbReference>
<gene>
    <name evidence="7" type="ORF">ACFOWE_02715</name>
</gene>
<dbReference type="EMBL" id="JBHSBM010000008">
    <property type="protein sequence ID" value="MFC4057188.1"/>
    <property type="molecule type" value="Genomic_DNA"/>
</dbReference>
<dbReference type="Gene3D" id="3.30.43.10">
    <property type="entry name" value="Uridine Diphospho-n-acetylenolpyruvylglucosamine Reductase, domain 2"/>
    <property type="match status" value="1"/>
</dbReference>
<comment type="cofactor">
    <cofactor evidence="1">
        <name>FAD</name>
        <dbReference type="ChEBI" id="CHEBI:57692"/>
    </cofactor>
</comment>
<dbReference type="InterPro" id="IPR036318">
    <property type="entry name" value="FAD-bd_PCMH-like_sf"/>
</dbReference>
<evidence type="ECO:0000256" key="4">
    <source>
        <dbReference type="ARBA" id="ARBA00022827"/>
    </source>
</evidence>
<dbReference type="SUPFAM" id="SSF56176">
    <property type="entry name" value="FAD-binding/transporter-associated domain-like"/>
    <property type="match status" value="1"/>
</dbReference>
<evidence type="ECO:0000256" key="1">
    <source>
        <dbReference type="ARBA" id="ARBA00001974"/>
    </source>
</evidence>
<dbReference type="PROSITE" id="PS51387">
    <property type="entry name" value="FAD_PCMH"/>
    <property type="match status" value="1"/>
</dbReference>
<comment type="caution">
    <text evidence="7">The sequence shown here is derived from an EMBL/GenBank/DDBJ whole genome shotgun (WGS) entry which is preliminary data.</text>
</comment>
<dbReference type="Pfam" id="PF01565">
    <property type="entry name" value="FAD_binding_4"/>
    <property type="match status" value="1"/>
</dbReference>
<organism evidence="7 8">
    <name type="scientific">Planomonospora corallina</name>
    <dbReference type="NCBI Taxonomy" id="1806052"/>
    <lineage>
        <taxon>Bacteria</taxon>
        <taxon>Bacillati</taxon>
        <taxon>Actinomycetota</taxon>
        <taxon>Actinomycetes</taxon>
        <taxon>Streptosporangiales</taxon>
        <taxon>Streptosporangiaceae</taxon>
        <taxon>Planomonospora</taxon>
    </lineage>
</organism>
<keyword evidence="4" id="KW-0274">FAD</keyword>
<evidence type="ECO:0000256" key="3">
    <source>
        <dbReference type="ARBA" id="ARBA00022630"/>
    </source>
</evidence>
<comment type="similarity">
    <text evidence="2">Belongs to the oxygen-dependent FAD-linked oxidoreductase family.</text>
</comment>
<evidence type="ECO:0000313" key="7">
    <source>
        <dbReference type="EMBL" id="MFC4057188.1"/>
    </source>
</evidence>
<dbReference type="InterPro" id="IPR016166">
    <property type="entry name" value="FAD-bd_PCMH"/>
</dbReference>
<dbReference type="Gene3D" id="3.30.465.10">
    <property type="match status" value="1"/>
</dbReference>
<reference evidence="8" key="1">
    <citation type="journal article" date="2019" name="Int. J. Syst. Evol. Microbiol.">
        <title>The Global Catalogue of Microorganisms (GCM) 10K type strain sequencing project: providing services to taxonomists for standard genome sequencing and annotation.</title>
        <authorList>
            <consortium name="The Broad Institute Genomics Platform"/>
            <consortium name="The Broad Institute Genome Sequencing Center for Infectious Disease"/>
            <person name="Wu L."/>
            <person name="Ma J."/>
        </authorList>
    </citation>
    <scope>NUCLEOTIDE SEQUENCE [LARGE SCALE GENOMIC DNA]</scope>
    <source>
        <strain evidence="8">TBRC 4489</strain>
    </source>
</reference>
<proteinExistence type="inferred from homology"/>
<dbReference type="Proteomes" id="UP001595850">
    <property type="component" value="Unassembled WGS sequence"/>
</dbReference>
<keyword evidence="5" id="KW-0560">Oxidoreductase</keyword>
<name>A0ABV8I2B4_9ACTN</name>
<protein>
    <submittedName>
        <fullName evidence="7">FAD-binding oxidoreductase</fullName>
    </submittedName>
</protein>
<evidence type="ECO:0000313" key="8">
    <source>
        <dbReference type="Proteomes" id="UP001595850"/>
    </source>
</evidence>
<dbReference type="PANTHER" id="PTHR42973:SF39">
    <property type="entry name" value="FAD-BINDING PCMH-TYPE DOMAIN-CONTAINING PROTEIN"/>
    <property type="match status" value="1"/>
</dbReference>
<evidence type="ECO:0000256" key="2">
    <source>
        <dbReference type="ARBA" id="ARBA00005466"/>
    </source>
</evidence>
<dbReference type="InterPro" id="IPR006094">
    <property type="entry name" value="Oxid_FAD_bind_N"/>
</dbReference>
<dbReference type="InterPro" id="IPR012951">
    <property type="entry name" value="BBE"/>
</dbReference>
<dbReference type="InterPro" id="IPR016167">
    <property type="entry name" value="FAD-bd_PCMH_sub1"/>
</dbReference>
<keyword evidence="8" id="KW-1185">Reference proteome</keyword>
<sequence length="460" mass="48901">MTTTVESGSFVVDELDPALYGQIIKPGDAEYDKARAVQTGGVDHRPAVVIRPADAAQVSRIVTLARETGTELSVRSGGHSGVGHGVSDGGICLDLTAMKALDIDVEGRTAWAQTGLTAGEYTVAVGEHGLATGFGDTGTVGIGGITLGGGIGYLVRKHGLTVDDVLAAEIVTADGRILHVDEENHPDLFWAIRGGGGNFGVVTRFKFRLHELKGIYGGFLILPATPEAIVAFVEEADAAPEELSTIANIMPAPPMPFLPEELHGTPVIFAMICYAGPAEEGERVLAPFRAIATPLADMVEAMPYSGMYPEEEEMYPLAASVNLFIDHVDLAVAETIVERIKSSTALMAATQLRVLGGAMARVPSDATAFAHRRSRIMVNLAAIYADPSEGDRHAAWVADFAASLKQSDDGVYVNFLLNEGEERIRAAYPGGTYERLAKIKSKYDPTNLFRLNQNIPPASD</sequence>
<evidence type="ECO:0000256" key="5">
    <source>
        <dbReference type="ARBA" id="ARBA00023002"/>
    </source>
</evidence>
<dbReference type="PANTHER" id="PTHR42973">
    <property type="entry name" value="BINDING OXIDOREDUCTASE, PUTATIVE (AFU_ORTHOLOGUE AFUA_1G17690)-RELATED"/>
    <property type="match status" value="1"/>
</dbReference>
<feature type="domain" description="FAD-binding PCMH-type" evidence="6">
    <location>
        <begin position="42"/>
        <end position="212"/>
    </location>
</feature>
<dbReference type="Pfam" id="PF08031">
    <property type="entry name" value="BBE"/>
    <property type="match status" value="1"/>
</dbReference>
<accession>A0ABV8I2B4</accession>
<keyword evidence="3" id="KW-0285">Flavoprotein</keyword>
<dbReference type="Gene3D" id="3.40.462.20">
    <property type="match status" value="1"/>
</dbReference>
<dbReference type="InterPro" id="IPR016169">
    <property type="entry name" value="FAD-bd_PCMH_sub2"/>
</dbReference>